<dbReference type="HOGENOM" id="CLU_1256857_0_0_1"/>
<dbReference type="InterPro" id="IPR000542">
    <property type="entry name" value="Carn_acyl_trans"/>
</dbReference>
<dbReference type="GO" id="GO:0016746">
    <property type="term" value="F:acyltransferase activity"/>
    <property type="evidence" value="ECO:0007669"/>
    <property type="project" value="UniProtKB-KW"/>
</dbReference>
<dbReference type="SUPFAM" id="SSF52777">
    <property type="entry name" value="CoA-dependent acyltransferases"/>
    <property type="match status" value="1"/>
</dbReference>
<evidence type="ECO:0000313" key="5">
    <source>
        <dbReference type="Proteomes" id="UP000054248"/>
    </source>
</evidence>
<keyword evidence="5" id="KW-1185">Reference proteome</keyword>
<reference evidence="4 5" key="1">
    <citation type="submission" date="2014-04" db="EMBL/GenBank/DDBJ databases">
        <authorList>
            <consortium name="DOE Joint Genome Institute"/>
            <person name="Kuo A."/>
            <person name="Girlanda M."/>
            <person name="Perotto S."/>
            <person name="Kohler A."/>
            <person name="Nagy L.G."/>
            <person name="Floudas D."/>
            <person name="Copeland A."/>
            <person name="Barry K.W."/>
            <person name="Cichocki N."/>
            <person name="Veneault-Fourrey C."/>
            <person name="LaButti K."/>
            <person name="Lindquist E.A."/>
            <person name="Lipzen A."/>
            <person name="Lundell T."/>
            <person name="Morin E."/>
            <person name="Murat C."/>
            <person name="Sun H."/>
            <person name="Tunlid A."/>
            <person name="Henrissat B."/>
            <person name="Grigoriev I.V."/>
            <person name="Hibbett D.S."/>
            <person name="Martin F."/>
            <person name="Nordberg H.P."/>
            <person name="Cantor M.N."/>
            <person name="Hua S.X."/>
        </authorList>
    </citation>
    <scope>NUCLEOTIDE SEQUENCE [LARGE SCALE GENOMIC DNA]</scope>
    <source>
        <strain evidence="4 5">MUT 4182</strain>
    </source>
</reference>
<feature type="compositionally biased region" description="Polar residues" evidence="2">
    <location>
        <begin position="9"/>
        <end position="21"/>
    </location>
</feature>
<name>A0A0C3LCF4_9AGAM</name>
<reference evidence="5" key="2">
    <citation type="submission" date="2015-01" db="EMBL/GenBank/DDBJ databases">
        <title>Evolutionary Origins and Diversification of the Mycorrhizal Mutualists.</title>
        <authorList>
            <consortium name="DOE Joint Genome Institute"/>
            <consortium name="Mycorrhizal Genomics Consortium"/>
            <person name="Kohler A."/>
            <person name="Kuo A."/>
            <person name="Nagy L.G."/>
            <person name="Floudas D."/>
            <person name="Copeland A."/>
            <person name="Barry K.W."/>
            <person name="Cichocki N."/>
            <person name="Veneault-Fourrey C."/>
            <person name="LaButti K."/>
            <person name="Lindquist E.A."/>
            <person name="Lipzen A."/>
            <person name="Lundell T."/>
            <person name="Morin E."/>
            <person name="Murat C."/>
            <person name="Riley R."/>
            <person name="Ohm R."/>
            <person name="Sun H."/>
            <person name="Tunlid A."/>
            <person name="Henrissat B."/>
            <person name="Grigoriev I.V."/>
            <person name="Hibbett D.S."/>
            <person name="Martin F."/>
        </authorList>
    </citation>
    <scope>NUCLEOTIDE SEQUENCE [LARGE SCALE GENOMIC DNA]</scope>
    <source>
        <strain evidence="5">MUT 4182</strain>
    </source>
</reference>
<dbReference type="OrthoDB" id="240216at2759"/>
<accession>A0A0C3LCF4</accession>
<dbReference type="InterPro" id="IPR039551">
    <property type="entry name" value="Cho/carn_acyl_trans"/>
</dbReference>
<protein>
    <recommendedName>
        <fullName evidence="3">Choline/carnitine acyltransferase domain-containing protein</fullName>
    </recommendedName>
</protein>
<keyword evidence="1" id="KW-0808">Transferase</keyword>
<dbReference type="AlphaFoldDB" id="A0A0C3LCF4"/>
<feature type="region of interest" description="Disordered" evidence="2">
    <location>
        <begin position="1"/>
        <end position="22"/>
    </location>
</feature>
<sequence length="220" mass="25723">MTVERHYSRGSSVRTRASSRTIPPRLTLSGQRQFWGSPTNWLNDNFWLKKAYHEWRAPLPVNSNWWLLFHDDPNVPEDLRRSIPSNGEITEWQVRRAAWLVRRPVDFKEKPDKQEIHLEQTVLHVPVRAVLWFNRPARRLFNICRLPGYGFDSNTEPPKASSPNARKIVVCVKDWVYSVEVIERDGTPVPLAGIERRLAEVVEDFRQREARGEKPPPVDS</sequence>
<dbReference type="Gene3D" id="3.30.559.70">
    <property type="entry name" value="Choline/Carnitine o-acyltransferase, domain 2"/>
    <property type="match status" value="1"/>
</dbReference>
<evidence type="ECO:0000256" key="2">
    <source>
        <dbReference type="SAM" id="MobiDB-lite"/>
    </source>
</evidence>
<gene>
    <name evidence="4" type="ORF">M407DRAFT_218756</name>
</gene>
<dbReference type="PANTHER" id="PTHR22589">
    <property type="entry name" value="CARNITINE O-ACYLTRANSFERASE"/>
    <property type="match status" value="1"/>
</dbReference>
<evidence type="ECO:0000256" key="1">
    <source>
        <dbReference type="ARBA" id="ARBA00023315"/>
    </source>
</evidence>
<organism evidence="4 5">
    <name type="scientific">Tulasnella calospora MUT 4182</name>
    <dbReference type="NCBI Taxonomy" id="1051891"/>
    <lineage>
        <taxon>Eukaryota</taxon>
        <taxon>Fungi</taxon>
        <taxon>Dikarya</taxon>
        <taxon>Basidiomycota</taxon>
        <taxon>Agaricomycotina</taxon>
        <taxon>Agaricomycetes</taxon>
        <taxon>Cantharellales</taxon>
        <taxon>Tulasnellaceae</taxon>
        <taxon>Tulasnella</taxon>
    </lineage>
</organism>
<evidence type="ECO:0000313" key="4">
    <source>
        <dbReference type="EMBL" id="KIO31603.1"/>
    </source>
</evidence>
<dbReference type="EMBL" id="KN822961">
    <property type="protein sequence ID" value="KIO31603.1"/>
    <property type="molecule type" value="Genomic_DNA"/>
</dbReference>
<dbReference type="InterPro" id="IPR042231">
    <property type="entry name" value="Cho/carn_acyl_trans_2"/>
</dbReference>
<dbReference type="Proteomes" id="UP000054248">
    <property type="component" value="Unassembled WGS sequence"/>
</dbReference>
<feature type="domain" description="Choline/carnitine acyltransferase" evidence="3">
    <location>
        <begin position="39"/>
        <end position="213"/>
    </location>
</feature>
<dbReference type="PANTHER" id="PTHR22589:SF107">
    <property type="entry name" value="CHOLINE_CARNITINE ACYLTRANSFERASE DOMAIN-CONTAINING PROTEIN"/>
    <property type="match status" value="1"/>
</dbReference>
<evidence type="ECO:0000259" key="3">
    <source>
        <dbReference type="Pfam" id="PF00755"/>
    </source>
</evidence>
<dbReference type="STRING" id="1051891.A0A0C3LCF4"/>
<dbReference type="Pfam" id="PF00755">
    <property type="entry name" value="Carn_acyltransf"/>
    <property type="match status" value="1"/>
</dbReference>
<proteinExistence type="predicted"/>
<keyword evidence="1" id="KW-0012">Acyltransferase</keyword>